<proteinExistence type="predicted"/>
<dbReference type="RefSeq" id="WP_013580134.1">
    <property type="nucleotide sequence ID" value="NC_015064.1"/>
</dbReference>
<keyword evidence="1" id="KW-1133">Transmembrane helix</keyword>
<dbReference type="EMBL" id="CP002480">
    <property type="protein sequence ID" value="ADW68815.1"/>
    <property type="molecule type" value="Genomic_DNA"/>
</dbReference>
<evidence type="ECO:0000313" key="2">
    <source>
        <dbReference type="EMBL" id="ADW68815.1"/>
    </source>
</evidence>
<keyword evidence="1" id="KW-0472">Membrane</keyword>
<name>E8WZC7_GRATM</name>
<keyword evidence="3" id="KW-1185">Reference proteome</keyword>
<evidence type="ECO:0000256" key="1">
    <source>
        <dbReference type="SAM" id="Phobius"/>
    </source>
</evidence>
<gene>
    <name evidence="2" type="ordered locus">AciX9_1767</name>
</gene>
<dbReference type="STRING" id="1198114.AciX9_1767"/>
<organism evidence="3">
    <name type="scientific">Granulicella tundricola (strain ATCC BAA-1859 / DSM 23138 / MP5ACTX9)</name>
    <dbReference type="NCBI Taxonomy" id="1198114"/>
    <lineage>
        <taxon>Bacteria</taxon>
        <taxon>Pseudomonadati</taxon>
        <taxon>Acidobacteriota</taxon>
        <taxon>Terriglobia</taxon>
        <taxon>Terriglobales</taxon>
        <taxon>Acidobacteriaceae</taxon>
        <taxon>Granulicella</taxon>
    </lineage>
</organism>
<sequence>MVPPKKVVNRRVHPSSIGQSERIRQNPIRQKLIVAFVAFHAFALFLFAIPFDIAPARAARELIAPYMRCVGLTDTWDMFAPNPKSMEQYLRAVVVTRSGQYKLYSFPRMEEFSLSQRYSKERYRKFSESVLCADCSGLWPDIAKAVARRYLNPADPPQSVLLVKYESPIDPQTGTTGADAAAKSVVLAQLPIKPEDLK</sequence>
<dbReference type="PaxDb" id="1198114-AciX9_1767"/>
<accession>E8WZC7</accession>
<dbReference type="eggNOG" id="ENOG5033K8Z">
    <property type="taxonomic scope" value="Bacteria"/>
</dbReference>
<feature type="transmembrane region" description="Helical" evidence="1">
    <location>
        <begin position="32"/>
        <end position="51"/>
    </location>
</feature>
<evidence type="ECO:0000313" key="3">
    <source>
        <dbReference type="Proteomes" id="UP000000343"/>
    </source>
</evidence>
<protein>
    <submittedName>
        <fullName evidence="2">Uncharacterized protein</fullName>
    </submittedName>
</protein>
<dbReference type="Proteomes" id="UP000000343">
    <property type="component" value="Chromosome"/>
</dbReference>
<dbReference type="AlphaFoldDB" id="E8WZC7"/>
<keyword evidence="1" id="KW-0812">Transmembrane</keyword>
<dbReference type="HOGENOM" id="CLU_1530447_0_0_0"/>
<reference evidence="3" key="1">
    <citation type="submission" date="2011-01" db="EMBL/GenBank/DDBJ databases">
        <title>Complete sequence of chromosome of Acidobacterium sp. MP5ACTX9.</title>
        <authorList>
            <consortium name="US DOE Joint Genome Institute"/>
            <person name="Lucas S."/>
            <person name="Copeland A."/>
            <person name="Lapidus A."/>
            <person name="Cheng J.-F."/>
            <person name="Goodwin L."/>
            <person name="Pitluck S."/>
            <person name="Teshima H."/>
            <person name="Detter J.C."/>
            <person name="Han C."/>
            <person name="Tapia R."/>
            <person name="Land M."/>
            <person name="Hauser L."/>
            <person name="Kyrpides N."/>
            <person name="Ivanova N."/>
            <person name="Ovchinnikova G."/>
            <person name="Pagani I."/>
            <person name="Rawat S.R."/>
            <person name="Mannisto M."/>
            <person name="Haggblom M.M."/>
            <person name="Woyke T."/>
        </authorList>
    </citation>
    <scope>NUCLEOTIDE SEQUENCE [LARGE SCALE GENOMIC DNA]</scope>
    <source>
        <strain evidence="3">MP5ACTX9</strain>
    </source>
</reference>
<dbReference type="KEGG" id="acm:AciX9_1767"/>